<proteinExistence type="predicted"/>
<dbReference type="EMBL" id="UGYN01000002">
    <property type="protein sequence ID" value="SUI80765.1"/>
    <property type="molecule type" value="Genomic_DNA"/>
</dbReference>
<sequence length="206" mass="22888">MDALLTNPALLVYWNLTRGGNKTKLTITELMSLGVHCKCVDVFPTSLPGIHWTDSYVDINLNGTPYTSFPDLISDSFPSFNEEKGISNNSISFKVSNVNDSYRVLALSGGFRDAKVNIYLVILSPADNSVLYSSMMFSGFIDYITAEANPQDQKNEMTVNLNSVYKKLDVQPRTLAANSVHQSYNPGDNYFSLLGQVNAGQTWKYK</sequence>
<name>A0A380AIW7_9GAMM</name>
<dbReference type="RefSeq" id="WP_115184204.1">
    <property type="nucleotide sequence ID" value="NZ_CAMKUF010000001.1"/>
</dbReference>
<reference evidence="1 2" key="1">
    <citation type="submission" date="2018-06" db="EMBL/GenBank/DDBJ databases">
        <authorList>
            <consortium name="Pathogen Informatics"/>
            <person name="Doyle S."/>
        </authorList>
    </citation>
    <scope>NUCLEOTIDE SEQUENCE [LARGE SCALE GENOMIC DNA]</scope>
    <source>
        <strain evidence="1 2">NCTC11544</strain>
    </source>
</reference>
<dbReference type="AlphaFoldDB" id="A0A380AIW7"/>
<accession>A0A380AIW7</accession>
<protein>
    <recommendedName>
        <fullName evidence="3">DUF2163 domain-containing protein</fullName>
    </recommendedName>
</protein>
<evidence type="ECO:0000313" key="2">
    <source>
        <dbReference type="Proteomes" id="UP000255529"/>
    </source>
</evidence>
<organism evidence="1 2">
    <name type="scientific">Serratia quinivorans</name>
    <dbReference type="NCBI Taxonomy" id="137545"/>
    <lineage>
        <taxon>Bacteria</taxon>
        <taxon>Pseudomonadati</taxon>
        <taxon>Pseudomonadota</taxon>
        <taxon>Gammaproteobacteria</taxon>
        <taxon>Enterobacterales</taxon>
        <taxon>Yersiniaceae</taxon>
        <taxon>Serratia</taxon>
    </lineage>
</organism>
<dbReference type="Proteomes" id="UP000255529">
    <property type="component" value="Unassembled WGS sequence"/>
</dbReference>
<gene>
    <name evidence="1" type="ORF">NCTC11544_04204</name>
</gene>
<evidence type="ECO:0008006" key="3">
    <source>
        <dbReference type="Google" id="ProtNLM"/>
    </source>
</evidence>
<evidence type="ECO:0000313" key="1">
    <source>
        <dbReference type="EMBL" id="SUI80765.1"/>
    </source>
</evidence>